<evidence type="ECO:0000256" key="8">
    <source>
        <dbReference type="ARBA" id="ARBA00023267"/>
    </source>
</evidence>
<feature type="domain" description="Lipoyl-binding" evidence="10">
    <location>
        <begin position="82"/>
        <end position="158"/>
    </location>
</feature>
<comment type="function">
    <text evidence="1 9">This protein is a component of the acetyl coenzyme A carboxylase complex; first, biotin carboxylase catalyzes the carboxylation of the carrier protein and then the transcarboxylase transfers the carboxyl group to form malonyl-CoA.</text>
</comment>
<keyword evidence="7 9" id="KW-0275">Fatty acid biosynthesis</keyword>
<keyword evidence="6 9" id="KW-0443">Lipid metabolism</keyword>
<evidence type="ECO:0000256" key="9">
    <source>
        <dbReference type="RuleBase" id="RU364072"/>
    </source>
</evidence>
<dbReference type="KEGG" id="sdyn:Mal52_35840"/>
<dbReference type="SUPFAM" id="SSF51230">
    <property type="entry name" value="Single hybrid motif"/>
    <property type="match status" value="1"/>
</dbReference>
<evidence type="ECO:0000256" key="2">
    <source>
        <dbReference type="ARBA" id="ARBA00005194"/>
    </source>
</evidence>
<dbReference type="CDD" id="cd06850">
    <property type="entry name" value="biotinyl_domain"/>
    <property type="match status" value="1"/>
</dbReference>
<evidence type="ECO:0000256" key="7">
    <source>
        <dbReference type="ARBA" id="ARBA00023160"/>
    </source>
</evidence>
<evidence type="ECO:0000256" key="5">
    <source>
        <dbReference type="ARBA" id="ARBA00022832"/>
    </source>
</evidence>
<dbReference type="UniPathway" id="UPA00094"/>
<protein>
    <recommendedName>
        <fullName evidence="3 9">Biotin carboxyl carrier protein of acetyl-CoA carboxylase</fullName>
    </recommendedName>
</protein>
<evidence type="ECO:0000256" key="4">
    <source>
        <dbReference type="ARBA" id="ARBA00022516"/>
    </source>
</evidence>
<organism evidence="11 12">
    <name type="scientific">Symmachiella dynata</name>
    <dbReference type="NCBI Taxonomy" id="2527995"/>
    <lineage>
        <taxon>Bacteria</taxon>
        <taxon>Pseudomonadati</taxon>
        <taxon>Planctomycetota</taxon>
        <taxon>Planctomycetia</taxon>
        <taxon>Planctomycetales</taxon>
        <taxon>Planctomycetaceae</taxon>
        <taxon>Symmachiella</taxon>
    </lineage>
</organism>
<keyword evidence="5 9" id="KW-0276">Fatty acid metabolism</keyword>
<keyword evidence="4 9" id="KW-0444">Lipid biosynthesis</keyword>
<dbReference type="AlphaFoldDB" id="A0A517ZRI1"/>
<dbReference type="Pfam" id="PF00364">
    <property type="entry name" value="Biotin_lipoyl"/>
    <property type="match status" value="1"/>
</dbReference>
<dbReference type="InterPro" id="IPR001249">
    <property type="entry name" value="AcCoA_biotinCC"/>
</dbReference>
<dbReference type="PROSITE" id="PS50968">
    <property type="entry name" value="BIOTINYL_LIPOYL"/>
    <property type="match status" value="1"/>
</dbReference>
<dbReference type="InterPro" id="IPR050709">
    <property type="entry name" value="Biotin_Carboxyl_Carrier/Decarb"/>
</dbReference>
<dbReference type="EMBL" id="CP036276">
    <property type="protein sequence ID" value="QDU45096.1"/>
    <property type="molecule type" value="Genomic_DNA"/>
</dbReference>
<evidence type="ECO:0000256" key="6">
    <source>
        <dbReference type="ARBA" id="ARBA00023098"/>
    </source>
</evidence>
<sequence>MTDENQSTQGPVDLARLTELIELMEAHGLTEVDVQNGEQRWKLRRGPQDVMQMVPNAAAYAAAPHPAPAGAPAEAAAVDDGTIEITSPTVGTFFTSPTPDDPPFVKIGSKVSGDTIVCIVEAMKVFNQIPAEVSGTITEVLVKNGDPVEFGQPLFRVRPG</sequence>
<dbReference type="PANTHER" id="PTHR45266:SF3">
    <property type="entry name" value="OXALOACETATE DECARBOXYLASE ALPHA CHAIN"/>
    <property type="match status" value="1"/>
</dbReference>
<dbReference type="PROSITE" id="PS00188">
    <property type="entry name" value="BIOTIN"/>
    <property type="match status" value="1"/>
</dbReference>
<dbReference type="PANTHER" id="PTHR45266">
    <property type="entry name" value="OXALOACETATE DECARBOXYLASE ALPHA CHAIN"/>
    <property type="match status" value="1"/>
</dbReference>
<dbReference type="GO" id="GO:0003989">
    <property type="term" value="F:acetyl-CoA carboxylase activity"/>
    <property type="evidence" value="ECO:0007669"/>
    <property type="project" value="InterPro"/>
</dbReference>
<evidence type="ECO:0000256" key="3">
    <source>
        <dbReference type="ARBA" id="ARBA00017562"/>
    </source>
</evidence>
<dbReference type="RefSeq" id="WP_145377449.1">
    <property type="nucleotide sequence ID" value="NZ_CP036276.1"/>
</dbReference>
<evidence type="ECO:0000313" key="12">
    <source>
        <dbReference type="Proteomes" id="UP000319383"/>
    </source>
</evidence>
<comment type="pathway">
    <text evidence="2 9">Lipid metabolism; fatty acid biosynthesis.</text>
</comment>
<evidence type="ECO:0000259" key="10">
    <source>
        <dbReference type="PROSITE" id="PS50968"/>
    </source>
</evidence>
<proteinExistence type="predicted"/>
<dbReference type="Proteomes" id="UP000319383">
    <property type="component" value="Chromosome"/>
</dbReference>
<gene>
    <name evidence="11" type="primary">accB</name>
    <name evidence="11" type="ORF">Mal52_35840</name>
</gene>
<dbReference type="InterPro" id="IPR011053">
    <property type="entry name" value="Single_hybrid_motif"/>
</dbReference>
<dbReference type="PRINTS" id="PR01071">
    <property type="entry name" value="ACOABIOTINCC"/>
</dbReference>
<dbReference type="InterPro" id="IPR000089">
    <property type="entry name" value="Biotin_lipoyl"/>
</dbReference>
<dbReference type="InterPro" id="IPR001882">
    <property type="entry name" value="Biotin_BS"/>
</dbReference>
<dbReference type="GO" id="GO:0009317">
    <property type="term" value="C:acetyl-CoA carboxylase complex"/>
    <property type="evidence" value="ECO:0007669"/>
    <property type="project" value="InterPro"/>
</dbReference>
<keyword evidence="8 9" id="KW-0092">Biotin</keyword>
<dbReference type="Gene3D" id="2.40.50.100">
    <property type="match status" value="1"/>
</dbReference>
<name>A0A517ZRI1_9PLAN</name>
<accession>A0A517ZRI1</accession>
<dbReference type="GO" id="GO:0006633">
    <property type="term" value="P:fatty acid biosynthetic process"/>
    <property type="evidence" value="ECO:0007669"/>
    <property type="project" value="UniProtKB-UniPathway"/>
</dbReference>
<reference evidence="11 12" key="1">
    <citation type="submission" date="2019-02" db="EMBL/GenBank/DDBJ databases">
        <title>Deep-cultivation of Planctomycetes and their phenomic and genomic characterization uncovers novel biology.</title>
        <authorList>
            <person name="Wiegand S."/>
            <person name="Jogler M."/>
            <person name="Boedeker C."/>
            <person name="Pinto D."/>
            <person name="Vollmers J."/>
            <person name="Rivas-Marin E."/>
            <person name="Kohn T."/>
            <person name="Peeters S.H."/>
            <person name="Heuer A."/>
            <person name="Rast P."/>
            <person name="Oberbeckmann S."/>
            <person name="Bunk B."/>
            <person name="Jeske O."/>
            <person name="Meyerdierks A."/>
            <person name="Storesund J.E."/>
            <person name="Kallscheuer N."/>
            <person name="Luecker S."/>
            <person name="Lage O.M."/>
            <person name="Pohl T."/>
            <person name="Merkel B.J."/>
            <person name="Hornburger P."/>
            <person name="Mueller R.-W."/>
            <person name="Bruemmer F."/>
            <person name="Labrenz M."/>
            <person name="Spormann A.M."/>
            <person name="Op den Camp H."/>
            <person name="Overmann J."/>
            <person name="Amann R."/>
            <person name="Jetten M.S.M."/>
            <person name="Mascher T."/>
            <person name="Medema M.H."/>
            <person name="Devos D.P."/>
            <person name="Kaster A.-K."/>
            <person name="Ovreas L."/>
            <person name="Rohde M."/>
            <person name="Galperin M.Y."/>
            <person name="Jogler C."/>
        </authorList>
    </citation>
    <scope>NUCLEOTIDE SEQUENCE [LARGE SCALE GENOMIC DNA]</scope>
    <source>
        <strain evidence="11 12">Mal52</strain>
    </source>
</reference>
<keyword evidence="12" id="KW-1185">Reference proteome</keyword>
<dbReference type="NCBIfam" id="TIGR00531">
    <property type="entry name" value="BCCP"/>
    <property type="match status" value="1"/>
</dbReference>
<evidence type="ECO:0000256" key="1">
    <source>
        <dbReference type="ARBA" id="ARBA00003761"/>
    </source>
</evidence>
<evidence type="ECO:0000313" key="11">
    <source>
        <dbReference type="EMBL" id="QDU45096.1"/>
    </source>
</evidence>